<gene>
    <name evidence="2" type="ORF">L3Y34_009328</name>
</gene>
<proteinExistence type="predicted"/>
<organism evidence="2 3">
    <name type="scientific">Caenorhabditis briggsae</name>
    <dbReference type="NCBI Taxonomy" id="6238"/>
    <lineage>
        <taxon>Eukaryota</taxon>
        <taxon>Metazoa</taxon>
        <taxon>Ecdysozoa</taxon>
        <taxon>Nematoda</taxon>
        <taxon>Chromadorea</taxon>
        <taxon>Rhabditida</taxon>
        <taxon>Rhabditina</taxon>
        <taxon>Rhabditomorpha</taxon>
        <taxon>Rhabditoidea</taxon>
        <taxon>Rhabditidae</taxon>
        <taxon>Peloderinae</taxon>
        <taxon>Caenorhabditis</taxon>
    </lineage>
</organism>
<evidence type="ECO:0000313" key="2">
    <source>
        <dbReference type="EMBL" id="ULT91627.1"/>
    </source>
</evidence>
<dbReference type="Proteomes" id="UP000827892">
    <property type="component" value="Chromosome V"/>
</dbReference>
<evidence type="ECO:0000313" key="3">
    <source>
        <dbReference type="Proteomes" id="UP000827892"/>
    </source>
</evidence>
<dbReference type="InterPro" id="IPR053372">
    <property type="entry name" value="Vulval_toroid_morpho-assoc"/>
</dbReference>
<protein>
    <submittedName>
        <fullName evidence="2">Uncharacterized protein</fullName>
    </submittedName>
</protein>
<keyword evidence="1" id="KW-1133">Transmembrane helix</keyword>
<name>A0AAE9D424_CAEBR</name>
<keyword evidence="1" id="KW-0472">Membrane</keyword>
<feature type="transmembrane region" description="Helical" evidence="1">
    <location>
        <begin position="12"/>
        <end position="38"/>
    </location>
</feature>
<evidence type="ECO:0000256" key="1">
    <source>
        <dbReference type="SAM" id="Phobius"/>
    </source>
</evidence>
<accession>A0AAE9D424</accession>
<dbReference type="EMBL" id="CP090895">
    <property type="protein sequence ID" value="ULT91627.1"/>
    <property type="molecule type" value="Genomic_DNA"/>
</dbReference>
<feature type="transmembrane region" description="Helical" evidence="1">
    <location>
        <begin position="44"/>
        <end position="67"/>
    </location>
</feature>
<dbReference type="PANTHER" id="PTHR36948:SF1">
    <property type="entry name" value="EGG-LAYING DEFECTIVE PROTEIN 26"/>
    <property type="match status" value="1"/>
</dbReference>
<sequence length="174" mass="20227">MNAPATENNKNMARYFLIGCFIICVAPVVYICVIGFLMSLFEGYLADLTIIHLLTVICLSIYIYIYFKELKEQAKFQKNLNLSNFDEEKYTKAKMILKVVLFLLTLYGFYFCSGQLSYAGVYNPRYDFYFQSLIFCIIFLVLFGLQIASFLCGKLKILQKFINEKIVESFKTLI</sequence>
<reference evidence="2 3" key="1">
    <citation type="submission" date="2022-02" db="EMBL/GenBank/DDBJ databases">
        <title>Chromosome-level reference genomes for two strains of Caenorhabditis briggsae: an improved platform for comparative genomics.</title>
        <authorList>
            <person name="Stevens L."/>
            <person name="Andersen E.C."/>
        </authorList>
    </citation>
    <scope>NUCLEOTIDE SEQUENCE [LARGE SCALE GENOMIC DNA]</scope>
    <source>
        <strain evidence="2">QX1410_ONT</strain>
        <tissue evidence="2">Whole-organism</tissue>
    </source>
</reference>
<keyword evidence="1" id="KW-0812">Transmembrane</keyword>
<dbReference type="PANTHER" id="PTHR36948">
    <property type="entry name" value="PROTEIN CBG04856"/>
    <property type="match status" value="1"/>
</dbReference>
<dbReference type="AlphaFoldDB" id="A0AAE9D424"/>
<feature type="transmembrane region" description="Helical" evidence="1">
    <location>
        <begin position="128"/>
        <end position="152"/>
    </location>
</feature>
<feature type="transmembrane region" description="Helical" evidence="1">
    <location>
        <begin position="99"/>
        <end position="122"/>
    </location>
</feature>